<evidence type="ECO:0000313" key="4">
    <source>
        <dbReference type="EMBL" id="OQR73334.1"/>
    </source>
</evidence>
<comment type="similarity">
    <text evidence="1 2">Belongs to the peptidase M14 family.</text>
</comment>
<accession>A0A1V9XIH0</accession>
<evidence type="ECO:0000259" key="3">
    <source>
        <dbReference type="PROSITE" id="PS52035"/>
    </source>
</evidence>
<feature type="domain" description="Peptidase M14" evidence="3">
    <location>
        <begin position="58"/>
        <end position="364"/>
    </location>
</feature>
<dbReference type="Gene3D" id="3.40.630.10">
    <property type="entry name" value="Zn peptidases"/>
    <property type="match status" value="1"/>
</dbReference>
<proteinExistence type="inferred from homology"/>
<dbReference type="EMBL" id="MNPL01010113">
    <property type="protein sequence ID" value="OQR73334.1"/>
    <property type="molecule type" value="Genomic_DNA"/>
</dbReference>
<dbReference type="GO" id="GO:0008270">
    <property type="term" value="F:zinc ion binding"/>
    <property type="evidence" value="ECO:0007669"/>
    <property type="project" value="InterPro"/>
</dbReference>
<dbReference type="SUPFAM" id="SSF53187">
    <property type="entry name" value="Zn-dependent exopeptidases"/>
    <property type="match status" value="1"/>
</dbReference>
<dbReference type="InterPro" id="IPR000834">
    <property type="entry name" value="Peptidase_M14"/>
</dbReference>
<keyword evidence="4" id="KW-0645">Protease</keyword>
<dbReference type="GO" id="GO:0004181">
    <property type="term" value="F:metallocarboxypeptidase activity"/>
    <property type="evidence" value="ECO:0007669"/>
    <property type="project" value="InterPro"/>
</dbReference>
<comment type="caution">
    <text evidence="2">Lacks conserved residue(s) required for the propagation of feature annotation.</text>
</comment>
<name>A0A1V9XIH0_9ACAR</name>
<dbReference type="InParanoid" id="A0A1V9XIH0"/>
<gene>
    <name evidence="4" type="ORF">BIW11_03603</name>
</gene>
<evidence type="ECO:0000256" key="2">
    <source>
        <dbReference type="PROSITE-ProRule" id="PRU01379"/>
    </source>
</evidence>
<evidence type="ECO:0000256" key="1">
    <source>
        <dbReference type="ARBA" id="ARBA00005988"/>
    </source>
</evidence>
<comment type="caution">
    <text evidence="4">The sequence shown here is derived from an EMBL/GenBank/DDBJ whole genome shotgun (WGS) entry which is preliminary data.</text>
</comment>
<reference evidence="4 5" key="1">
    <citation type="journal article" date="2017" name="Gigascience">
        <title>Draft genome of the honey bee ectoparasitic mite, Tropilaelaps mercedesae, is shaped by the parasitic life history.</title>
        <authorList>
            <person name="Dong X."/>
            <person name="Armstrong S.D."/>
            <person name="Xia D."/>
            <person name="Makepeace B.L."/>
            <person name="Darby A.C."/>
            <person name="Kadowaki T."/>
        </authorList>
    </citation>
    <scope>NUCLEOTIDE SEQUENCE [LARGE SCALE GENOMIC DNA]</scope>
    <source>
        <strain evidence="4">Wuxi-XJTLU</strain>
    </source>
</reference>
<dbReference type="Proteomes" id="UP000192247">
    <property type="component" value="Unassembled WGS sequence"/>
</dbReference>
<sequence>MLVLRTAFSKVQQNQNQEQFRNPSAPGYEVVVAGTTKGSSGPLRLDPLMLAPNGDSGVFGGYDGATKLLKQVEHNNPHHSKLTSLAQSGSSGRDLWLLELSSSPSDLHEAPHLPGTLITAGHLGNDVAAIQTAVGLAQVLASRYGKDNLITQILNTTKVFIVPMVAVDDVISAKQAASFDCDDSSEDITLTVDVSSRGGHPSASWSLAALSRWLSRSSSHLVSSLSLKSGASGVLFSGLAGPERTAAANLARSLRRLTPQLEDIGRPGPACPLTRQSAAAKTATSKAVPGVQGAGFYSEASLAIYGTLESALARRGVLSIAALTSCCPVPSDDQRRLIVQTLKPALLKFLAMYILSYYKNYYSL</sequence>
<dbReference type="GO" id="GO:0006508">
    <property type="term" value="P:proteolysis"/>
    <property type="evidence" value="ECO:0007669"/>
    <property type="project" value="InterPro"/>
</dbReference>
<keyword evidence="5" id="KW-1185">Reference proteome</keyword>
<dbReference type="PROSITE" id="PS52035">
    <property type="entry name" value="PEPTIDASE_M14"/>
    <property type="match status" value="1"/>
</dbReference>
<keyword evidence="4" id="KW-0378">Hydrolase</keyword>
<organism evidence="4 5">
    <name type="scientific">Tropilaelaps mercedesae</name>
    <dbReference type="NCBI Taxonomy" id="418985"/>
    <lineage>
        <taxon>Eukaryota</taxon>
        <taxon>Metazoa</taxon>
        <taxon>Ecdysozoa</taxon>
        <taxon>Arthropoda</taxon>
        <taxon>Chelicerata</taxon>
        <taxon>Arachnida</taxon>
        <taxon>Acari</taxon>
        <taxon>Parasitiformes</taxon>
        <taxon>Mesostigmata</taxon>
        <taxon>Gamasina</taxon>
        <taxon>Dermanyssoidea</taxon>
        <taxon>Laelapidae</taxon>
        <taxon>Tropilaelaps</taxon>
    </lineage>
</organism>
<protein>
    <submittedName>
        <fullName evidence="4">Putative carboxypeptidase X1-like</fullName>
    </submittedName>
</protein>
<dbReference type="AlphaFoldDB" id="A0A1V9XIH0"/>
<dbReference type="Pfam" id="PF00246">
    <property type="entry name" value="Peptidase_M14"/>
    <property type="match status" value="1"/>
</dbReference>
<dbReference type="STRING" id="418985.A0A1V9XIH0"/>
<keyword evidence="4" id="KW-0121">Carboxypeptidase</keyword>
<evidence type="ECO:0000313" key="5">
    <source>
        <dbReference type="Proteomes" id="UP000192247"/>
    </source>
</evidence>